<dbReference type="KEGG" id="thao:NI17_017535"/>
<dbReference type="GO" id="GO:0016787">
    <property type="term" value="F:hydrolase activity"/>
    <property type="evidence" value="ECO:0007669"/>
    <property type="project" value="UniProtKB-UniRule"/>
</dbReference>
<keyword evidence="4 9" id="KW-0067">ATP-binding</keyword>
<comment type="catalytic activity">
    <reaction evidence="6">
        <text>Couples ATP hydrolysis with the unwinding of duplex DNA by translocating in the 3'-5' direction.</text>
        <dbReference type="EC" id="5.6.2.4"/>
    </reaction>
</comment>
<reference evidence="11" key="1">
    <citation type="submission" date="2020-10" db="EMBL/GenBank/DDBJ databases">
        <title>De novo genome project of the cellulose decomposer Thermobifida halotolerans type strain.</title>
        <authorList>
            <person name="Nagy I."/>
            <person name="Horvath B."/>
            <person name="Kukolya J."/>
            <person name="Nagy I."/>
            <person name="Orsini M."/>
        </authorList>
    </citation>
    <scope>NUCLEOTIDE SEQUENCE</scope>
    <source>
        <strain evidence="11">DSM 44931</strain>
    </source>
</reference>
<dbReference type="PANTHER" id="PTHR11070">
    <property type="entry name" value="UVRD / RECB / PCRA DNA HELICASE FAMILY MEMBER"/>
    <property type="match status" value="1"/>
</dbReference>
<dbReference type="EC" id="5.6.2.4" evidence="7"/>
<feature type="binding site" evidence="9">
    <location>
        <begin position="262"/>
        <end position="269"/>
    </location>
    <ligand>
        <name>ATP</name>
        <dbReference type="ChEBI" id="CHEBI:30616"/>
    </ligand>
</feature>
<evidence type="ECO:0000256" key="4">
    <source>
        <dbReference type="ARBA" id="ARBA00022840"/>
    </source>
</evidence>
<name>A0AA97LUW0_9ACTN</name>
<dbReference type="RefSeq" id="WP_243597540.1">
    <property type="nucleotide sequence ID" value="NZ_CP063196.1"/>
</dbReference>
<evidence type="ECO:0000256" key="8">
    <source>
        <dbReference type="ARBA" id="ARBA00048988"/>
    </source>
</evidence>
<dbReference type="GO" id="GO:0043138">
    <property type="term" value="F:3'-5' DNA helicase activity"/>
    <property type="evidence" value="ECO:0007669"/>
    <property type="project" value="UniProtKB-EC"/>
</dbReference>
<dbReference type="Gene3D" id="3.40.50.300">
    <property type="entry name" value="P-loop containing nucleotide triphosphate hydrolases"/>
    <property type="match status" value="2"/>
</dbReference>
<evidence type="ECO:0000256" key="2">
    <source>
        <dbReference type="ARBA" id="ARBA00022801"/>
    </source>
</evidence>
<dbReference type="PROSITE" id="PS51198">
    <property type="entry name" value="UVRD_HELICASE_ATP_BIND"/>
    <property type="match status" value="1"/>
</dbReference>
<evidence type="ECO:0000256" key="1">
    <source>
        <dbReference type="ARBA" id="ARBA00022741"/>
    </source>
</evidence>
<evidence type="ECO:0000313" key="11">
    <source>
        <dbReference type="EMBL" id="UOE18603.1"/>
    </source>
</evidence>
<evidence type="ECO:0000313" key="12">
    <source>
        <dbReference type="Proteomes" id="UP000265719"/>
    </source>
</evidence>
<evidence type="ECO:0000259" key="10">
    <source>
        <dbReference type="PROSITE" id="PS51198"/>
    </source>
</evidence>
<dbReference type="AlphaFoldDB" id="A0AA97LUW0"/>
<keyword evidence="12" id="KW-1185">Reference proteome</keyword>
<feature type="domain" description="UvrD-like helicase ATP-binding" evidence="10">
    <location>
        <begin position="241"/>
        <end position="510"/>
    </location>
</feature>
<gene>
    <name evidence="11" type="ORF">NI17_017535</name>
</gene>
<evidence type="ECO:0000256" key="5">
    <source>
        <dbReference type="ARBA" id="ARBA00023235"/>
    </source>
</evidence>
<dbReference type="InterPro" id="IPR027417">
    <property type="entry name" value="P-loop_NTPase"/>
</dbReference>
<accession>A0AA97LUW0</accession>
<dbReference type="GO" id="GO:0003677">
    <property type="term" value="F:DNA binding"/>
    <property type="evidence" value="ECO:0007669"/>
    <property type="project" value="InterPro"/>
</dbReference>
<dbReference type="SUPFAM" id="SSF52540">
    <property type="entry name" value="P-loop containing nucleoside triphosphate hydrolases"/>
    <property type="match status" value="1"/>
</dbReference>
<dbReference type="InterPro" id="IPR000212">
    <property type="entry name" value="DNA_helicase_UvrD/REP"/>
</dbReference>
<protein>
    <recommendedName>
        <fullName evidence="7">DNA 3'-5' helicase</fullName>
        <ecNumber evidence="7">5.6.2.4</ecNumber>
    </recommendedName>
</protein>
<evidence type="ECO:0000256" key="3">
    <source>
        <dbReference type="ARBA" id="ARBA00022806"/>
    </source>
</evidence>
<keyword evidence="5" id="KW-0413">Isomerase</keyword>
<evidence type="ECO:0000256" key="7">
    <source>
        <dbReference type="ARBA" id="ARBA00034808"/>
    </source>
</evidence>
<keyword evidence="2 9" id="KW-0378">Hydrolase</keyword>
<keyword evidence="3 9" id="KW-0347">Helicase</keyword>
<dbReference type="Pfam" id="PF00580">
    <property type="entry name" value="UvrD-helicase"/>
    <property type="match status" value="1"/>
</dbReference>
<dbReference type="GO" id="GO:0000725">
    <property type="term" value="P:recombinational repair"/>
    <property type="evidence" value="ECO:0007669"/>
    <property type="project" value="TreeGrafter"/>
</dbReference>
<sequence>MAHLAIDRDFLRDFAKLEKSVQDRVTEVFSKFENAHHTGVHLEKITHARDDRFRTVRVDRFWRGVVLAPESGDTYTLLKVLPHDDAYDWAQRRTASVNTATGRIEIRDVEAIAASLPHLERTARDAPARLFDHVGDADLRRLGVDEQTLAFARAITDPVQLDAAKAFLPPTQWDVLFGLAAGYSPEEVWEELGAAITAGERVDPDDIGAAVRRSRDRIVLVDGPEELMAVFAHPFALWRVYLHPVQRGVVEARYRGPARVTGGPGTGKTVVALHRAHHLAVHGEGRVLVTTFTSTLAESLRAGMRLLADSDDVADRVEVTHVDQLAHRVFREAHGAPALLDDRRERELWTSITRDLDVPFTPAFLAEEWRQVVLAQRVRSAQDYLAAKRTGRGRALGSRQRAQVWQAIWEFEAALRERGLWTHETVRVEAARILGERADKPYRHVVVDEAQDLSPEQWRLLRAAVPEGPDDLFFAADTHQRIYQHRVSLRDVGVNVTGRSARLRVNYRTTAEILAWSLELLRGERIDDMDGGLDSIAGCRSEVRGPAPTVRGFAARDAELRHLAETVRGWLDAGVAPDEIGVAVRFNRLAGEVVAALEAESVPARLLAGGRPAEDAVSVGTMHRMKGLEFRCLAVAGVSEGQIPATNAVTPEAEDEAAHRADLQRERCLLFVACTRARERLHVTWSREPSPFLPSPA</sequence>
<dbReference type="InterPro" id="IPR014017">
    <property type="entry name" value="DNA_helicase_UvrD-like_C"/>
</dbReference>
<dbReference type="GO" id="GO:0005829">
    <property type="term" value="C:cytosol"/>
    <property type="evidence" value="ECO:0007669"/>
    <property type="project" value="TreeGrafter"/>
</dbReference>
<proteinExistence type="predicted"/>
<dbReference type="GO" id="GO:0005524">
    <property type="term" value="F:ATP binding"/>
    <property type="evidence" value="ECO:0007669"/>
    <property type="project" value="UniProtKB-UniRule"/>
</dbReference>
<dbReference type="EMBL" id="CP063196">
    <property type="protein sequence ID" value="UOE18603.1"/>
    <property type="molecule type" value="Genomic_DNA"/>
</dbReference>
<organism evidence="11 12">
    <name type="scientific">Thermobifida halotolerans</name>
    <dbReference type="NCBI Taxonomy" id="483545"/>
    <lineage>
        <taxon>Bacteria</taxon>
        <taxon>Bacillati</taxon>
        <taxon>Actinomycetota</taxon>
        <taxon>Actinomycetes</taxon>
        <taxon>Streptosporangiales</taxon>
        <taxon>Nocardiopsidaceae</taxon>
        <taxon>Thermobifida</taxon>
    </lineage>
</organism>
<keyword evidence="1 9" id="KW-0547">Nucleotide-binding</keyword>
<evidence type="ECO:0000256" key="6">
    <source>
        <dbReference type="ARBA" id="ARBA00034617"/>
    </source>
</evidence>
<evidence type="ECO:0000256" key="9">
    <source>
        <dbReference type="PROSITE-ProRule" id="PRU00560"/>
    </source>
</evidence>
<dbReference type="InterPro" id="IPR014016">
    <property type="entry name" value="UvrD-like_ATP-bd"/>
</dbReference>
<dbReference type="Pfam" id="PF13361">
    <property type="entry name" value="UvrD_C"/>
    <property type="match status" value="1"/>
</dbReference>
<dbReference type="Proteomes" id="UP000265719">
    <property type="component" value="Chromosome"/>
</dbReference>
<dbReference type="PANTHER" id="PTHR11070:SF45">
    <property type="entry name" value="DNA 3'-5' HELICASE"/>
    <property type="match status" value="1"/>
</dbReference>
<comment type="catalytic activity">
    <reaction evidence="8">
        <text>ATP + H2O = ADP + phosphate + H(+)</text>
        <dbReference type="Rhea" id="RHEA:13065"/>
        <dbReference type="ChEBI" id="CHEBI:15377"/>
        <dbReference type="ChEBI" id="CHEBI:15378"/>
        <dbReference type="ChEBI" id="CHEBI:30616"/>
        <dbReference type="ChEBI" id="CHEBI:43474"/>
        <dbReference type="ChEBI" id="CHEBI:456216"/>
        <dbReference type="EC" id="5.6.2.4"/>
    </reaction>
</comment>